<comment type="caution">
    <text evidence="2">The sequence shown here is derived from an EMBL/GenBank/DDBJ whole genome shotgun (WGS) entry which is preliminary data.</text>
</comment>
<organism evidence="2 3">
    <name type="scientific">Gigaspora margarita</name>
    <dbReference type="NCBI Taxonomy" id="4874"/>
    <lineage>
        <taxon>Eukaryota</taxon>
        <taxon>Fungi</taxon>
        <taxon>Fungi incertae sedis</taxon>
        <taxon>Mucoromycota</taxon>
        <taxon>Glomeromycotina</taxon>
        <taxon>Glomeromycetes</taxon>
        <taxon>Diversisporales</taxon>
        <taxon>Gigasporaceae</taxon>
        <taxon>Gigaspora</taxon>
    </lineage>
</organism>
<evidence type="ECO:0000313" key="2">
    <source>
        <dbReference type="EMBL" id="CAG8833157.1"/>
    </source>
</evidence>
<protein>
    <submittedName>
        <fullName evidence="2">43233_t:CDS:1</fullName>
    </submittedName>
</protein>
<dbReference type="Proteomes" id="UP000789901">
    <property type="component" value="Unassembled WGS sequence"/>
</dbReference>
<name>A0ABN7WIE6_GIGMA</name>
<dbReference type="EMBL" id="CAJVQB010046804">
    <property type="protein sequence ID" value="CAG8833157.1"/>
    <property type="molecule type" value="Genomic_DNA"/>
</dbReference>
<evidence type="ECO:0000256" key="1">
    <source>
        <dbReference type="SAM" id="MobiDB-lite"/>
    </source>
</evidence>
<sequence>IKSWHSYLYTEPFEPVVHGTFGIDQPKPLDMFVRRKIEDSVQIIKNFFYIRGFGYPDYNVVIDLDIQIMMDKTVILFNKFKSKLRFLVSQFPYNRFGHTNYDGMSDSNTNLDDNQSKNETNKTKRKGNEEYIEVQLQAYISRLKSDKIPINIGIEQPNSSDHEQWSAYLKVKKYSEEMKRNAEWTYVGVLIIQTHKIMQILKSKKFKDDGKRKKDLMTILTNSIPDDTSVTQAGRCKQVYDHISDLISKLENQEIPIPIETWYPLLYKAGITFRFLHDSNFKRKKNFKLYEDFINLLISECKKKISN</sequence>
<reference evidence="2 3" key="1">
    <citation type="submission" date="2021-06" db="EMBL/GenBank/DDBJ databases">
        <authorList>
            <person name="Kallberg Y."/>
            <person name="Tangrot J."/>
            <person name="Rosling A."/>
        </authorList>
    </citation>
    <scope>NUCLEOTIDE SEQUENCE [LARGE SCALE GENOMIC DNA]</scope>
    <source>
        <strain evidence="2 3">120-4 pot B 10/14</strain>
    </source>
</reference>
<feature type="non-terminal residue" evidence="2">
    <location>
        <position position="1"/>
    </location>
</feature>
<feature type="compositionally biased region" description="Basic and acidic residues" evidence="1">
    <location>
        <begin position="114"/>
        <end position="126"/>
    </location>
</feature>
<accession>A0ABN7WIE6</accession>
<feature type="region of interest" description="Disordered" evidence="1">
    <location>
        <begin position="104"/>
        <end position="126"/>
    </location>
</feature>
<gene>
    <name evidence="2" type="ORF">GMARGA_LOCUS31413</name>
</gene>
<keyword evidence="3" id="KW-1185">Reference proteome</keyword>
<evidence type="ECO:0000313" key="3">
    <source>
        <dbReference type="Proteomes" id="UP000789901"/>
    </source>
</evidence>
<proteinExistence type="predicted"/>